<keyword evidence="2" id="KW-1185">Reference proteome</keyword>
<reference evidence="3" key="2">
    <citation type="submission" date="2025-08" db="UniProtKB">
        <authorList>
            <consortium name="RefSeq"/>
        </authorList>
    </citation>
    <scope>IDENTIFICATION</scope>
    <source>
        <strain evidence="3">14028-0561.14</strain>
        <tissue evidence="3">Whole fly</tissue>
    </source>
</reference>
<reference evidence="2" key="1">
    <citation type="submission" date="2025-05" db="UniProtKB">
        <authorList>
            <consortium name="RefSeq"/>
        </authorList>
    </citation>
    <scope>NUCLEOTIDE SEQUENCE [LARGE SCALE GENOMIC DNA]</scope>
    <source>
        <strain evidence="2">14028-0561.14</strain>
    </source>
</reference>
<dbReference type="GeneID" id="121502824"/>
<dbReference type="SUPFAM" id="SSF56672">
    <property type="entry name" value="DNA/RNA polymerases"/>
    <property type="match status" value="1"/>
</dbReference>
<accession>A0ABM4GBE1</accession>
<proteinExistence type="predicted"/>
<protein>
    <recommendedName>
        <fullName evidence="1">Reverse transcriptase domain-containing protein</fullName>
    </recommendedName>
</protein>
<dbReference type="InterPro" id="IPR043502">
    <property type="entry name" value="DNA/RNA_pol_sf"/>
</dbReference>
<organism evidence="2 3">
    <name type="scientific">Drosophila kikkawai</name>
    <name type="common">Fruit fly</name>
    <dbReference type="NCBI Taxonomy" id="30033"/>
    <lineage>
        <taxon>Eukaryota</taxon>
        <taxon>Metazoa</taxon>
        <taxon>Ecdysozoa</taxon>
        <taxon>Arthropoda</taxon>
        <taxon>Hexapoda</taxon>
        <taxon>Insecta</taxon>
        <taxon>Pterygota</taxon>
        <taxon>Neoptera</taxon>
        <taxon>Endopterygota</taxon>
        <taxon>Diptera</taxon>
        <taxon>Brachycera</taxon>
        <taxon>Muscomorpha</taxon>
        <taxon>Ephydroidea</taxon>
        <taxon>Drosophilidae</taxon>
        <taxon>Drosophila</taxon>
        <taxon>Sophophora</taxon>
    </lineage>
</organism>
<feature type="domain" description="Reverse transcriptase" evidence="1">
    <location>
        <begin position="2"/>
        <end position="105"/>
    </location>
</feature>
<dbReference type="PANTHER" id="PTHR47331">
    <property type="entry name" value="PHD-TYPE DOMAIN-CONTAINING PROTEIN"/>
    <property type="match status" value="1"/>
</dbReference>
<dbReference type="PANTHER" id="PTHR47331:SF1">
    <property type="entry name" value="GAG-LIKE PROTEIN"/>
    <property type="match status" value="1"/>
</dbReference>
<sequence length="582" mass="65698">MYRQIWVDPNHTPFQRILFRNPDGEIRDYELKTVTFGVNCAPFLAIRVLQQLADDEESRYPRASRIIRQFMYVDDILAGADSRTEAQVAIRELQGALSSAGLPLRKWTSNSKAILANIPSDHLLHSDFLALDSESTAKTLGVRWKATSDEFFFIPPKLVSESSFTKRQLHKPACHWTTFVANRVTKITQFTEVEKWAHVRSEHNPADLASWGVALQDLADSQMWWHGPAWLRRPRSEWPMQGDVSPITDLEKGAVKVHVTKVPPEDILERFSTLDKALRVIAYVHRFIQRSRKLLSSVEDHLTASEIVSAELLLISVTKRRHFILERGCLSQKRPLPTSSLVQNLNPFLDSNGLMRACGRVTTSELLQYDERHPIILPYDCHLSRLIVHFTHRITLHGGNQLMIRLIRSKFWIPRPTAVAAPSLSSLLQRHSVNILPTALVRTQSFDTAALIDPCTPISCIDASLAAAFRPPTTNVGGEQICSATVGSKIDSAVRLDVVFKIEPRVRIRTPVRELSDAVRAHFRDITLADERFYLPASISVILGADMYPRVIRPGFRKIDDGLPVTQSTTFGWIVSGACHQP</sequence>
<dbReference type="RefSeq" id="XP_070140023.1">
    <property type="nucleotide sequence ID" value="XM_070283922.1"/>
</dbReference>
<dbReference type="Proteomes" id="UP001652661">
    <property type="component" value="Chromosome 2R"/>
</dbReference>
<evidence type="ECO:0000313" key="3">
    <source>
        <dbReference type="RefSeq" id="XP_070140023.1"/>
    </source>
</evidence>
<evidence type="ECO:0000259" key="1">
    <source>
        <dbReference type="Pfam" id="PF00078"/>
    </source>
</evidence>
<dbReference type="Pfam" id="PF00078">
    <property type="entry name" value="RVT_1"/>
    <property type="match status" value="1"/>
</dbReference>
<gene>
    <name evidence="3" type="primary">LOC121502824</name>
</gene>
<dbReference type="InterPro" id="IPR000477">
    <property type="entry name" value="RT_dom"/>
</dbReference>
<name>A0ABM4GBE1_DROKI</name>
<evidence type="ECO:0000313" key="2">
    <source>
        <dbReference type="Proteomes" id="UP001652661"/>
    </source>
</evidence>